<dbReference type="AlphaFoldDB" id="G0MVH5"/>
<keyword evidence="2" id="KW-1185">Reference proteome</keyword>
<accession>G0MVH5</accession>
<gene>
    <name evidence="1" type="ORF">CAEBREN_30702</name>
</gene>
<dbReference type="HOGENOM" id="CLU_2529454_0_0_1"/>
<dbReference type="InParanoid" id="G0MVH5"/>
<dbReference type="Proteomes" id="UP000008068">
    <property type="component" value="Unassembled WGS sequence"/>
</dbReference>
<reference evidence="2" key="1">
    <citation type="submission" date="2011-07" db="EMBL/GenBank/DDBJ databases">
        <authorList>
            <consortium name="Caenorhabditis brenneri Sequencing and Analysis Consortium"/>
            <person name="Wilson R.K."/>
        </authorList>
    </citation>
    <scope>NUCLEOTIDE SEQUENCE [LARGE SCALE GENOMIC DNA]</scope>
    <source>
        <strain evidence="2">PB2801</strain>
    </source>
</reference>
<proteinExistence type="predicted"/>
<name>G0MVH5_CAEBE</name>
<sequence>MTNGFLSKLIALKRAFYLNEGEKRTNGIKYEKEITHYSNAFLCVSSAIWVNTREQKSIENFRFLVSIEKRRSDGSRVNKQNNQR</sequence>
<protein>
    <submittedName>
        <fullName evidence="1">Uncharacterized protein</fullName>
    </submittedName>
</protein>
<dbReference type="EMBL" id="GL379814">
    <property type="protein sequence ID" value="EGT44888.1"/>
    <property type="molecule type" value="Genomic_DNA"/>
</dbReference>
<evidence type="ECO:0000313" key="2">
    <source>
        <dbReference type="Proteomes" id="UP000008068"/>
    </source>
</evidence>
<organism evidence="2">
    <name type="scientific">Caenorhabditis brenneri</name>
    <name type="common">Nematode worm</name>
    <dbReference type="NCBI Taxonomy" id="135651"/>
    <lineage>
        <taxon>Eukaryota</taxon>
        <taxon>Metazoa</taxon>
        <taxon>Ecdysozoa</taxon>
        <taxon>Nematoda</taxon>
        <taxon>Chromadorea</taxon>
        <taxon>Rhabditida</taxon>
        <taxon>Rhabditina</taxon>
        <taxon>Rhabditomorpha</taxon>
        <taxon>Rhabditoidea</taxon>
        <taxon>Rhabditidae</taxon>
        <taxon>Peloderinae</taxon>
        <taxon>Caenorhabditis</taxon>
    </lineage>
</organism>
<evidence type="ECO:0000313" key="1">
    <source>
        <dbReference type="EMBL" id="EGT44888.1"/>
    </source>
</evidence>